<dbReference type="Proteomes" id="UP000831787">
    <property type="component" value="Chromosome"/>
</dbReference>
<gene>
    <name evidence="1" type="ORF">MUN89_02520</name>
</gene>
<evidence type="ECO:0000313" key="2">
    <source>
        <dbReference type="Proteomes" id="UP000831787"/>
    </source>
</evidence>
<reference evidence="1 2" key="1">
    <citation type="submission" date="2022-04" db="EMBL/GenBank/DDBJ databases">
        <title>Halobacillus sp. isolated from saltern.</title>
        <authorList>
            <person name="Won M."/>
            <person name="Lee C.-M."/>
            <person name="Woen H.-Y."/>
            <person name="Kwon S.-W."/>
        </authorList>
    </citation>
    <scope>NUCLEOTIDE SEQUENCE [LARGE SCALE GENOMIC DNA]</scope>
    <source>
        <strain evidence="1 2">SSBR10-3</strain>
    </source>
</reference>
<name>A0ABY4EMG9_9BACI</name>
<keyword evidence="2" id="KW-1185">Reference proteome</keyword>
<dbReference type="RefSeq" id="WP_244711128.1">
    <property type="nucleotide sequence ID" value="NZ_CP095073.1"/>
</dbReference>
<dbReference type="EMBL" id="CP095073">
    <property type="protein sequence ID" value="UOQ44849.1"/>
    <property type="molecule type" value="Genomic_DNA"/>
</dbReference>
<evidence type="ECO:0000313" key="1">
    <source>
        <dbReference type="EMBL" id="UOQ44849.1"/>
    </source>
</evidence>
<accession>A0ABY4EMG9</accession>
<proteinExistence type="predicted"/>
<protein>
    <submittedName>
        <fullName evidence="1">Uncharacterized protein</fullName>
    </submittedName>
</protein>
<organism evidence="1 2">
    <name type="scientific">Halobacillus salinarum</name>
    <dbReference type="NCBI Taxonomy" id="2932257"/>
    <lineage>
        <taxon>Bacteria</taxon>
        <taxon>Bacillati</taxon>
        <taxon>Bacillota</taxon>
        <taxon>Bacilli</taxon>
        <taxon>Bacillales</taxon>
        <taxon>Bacillaceae</taxon>
        <taxon>Halobacillus</taxon>
    </lineage>
</organism>
<sequence>MKEASYIEVVFENLESIIIPLERFRKLEFGPLKPNSNKGVDEYDTDDVHIQIGYQDIDLNYDAINDEYPLGMFVNNPASNRVQDRPNILGRLLAHQDIMTLDYLNEQEEEIGRVYVPWNEEDEESNGFMKVTVESGYIAVRIKR</sequence>